<evidence type="ECO:0000256" key="1">
    <source>
        <dbReference type="SAM" id="MobiDB-lite"/>
    </source>
</evidence>
<feature type="region of interest" description="Disordered" evidence="1">
    <location>
        <begin position="1"/>
        <end position="22"/>
    </location>
</feature>
<dbReference type="SUPFAM" id="SSF51182">
    <property type="entry name" value="RmlC-like cupins"/>
    <property type="match status" value="1"/>
</dbReference>
<proteinExistence type="predicted"/>
<dbReference type="InterPro" id="IPR014710">
    <property type="entry name" value="RmlC-like_jellyroll"/>
</dbReference>
<dbReference type="Gene3D" id="2.60.120.10">
    <property type="entry name" value="Jelly Rolls"/>
    <property type="match status" value="1"/>
</dbReference>
<dbReference type="EMBL" id="JAAMOW010000002">
    <property type="protein sequence ID" value="NGY04036.1"/>
    <property type="molecule type" value="Genomic_DNA"/>
</dbReference>
<name>A0A6M2BN47_9GAMM</name>
<feature type="compositionally biased region" description="Basic and acidic residues" evidence="1">
    <location>
        <begin position="1"/>
        <end position="16"/>
    </location>
</feature>
<gene>
    <name evidence="2" type="ORF">G7Y85_04610</name>
</gene>
<evidence type="ECO:0000313" key="2">
    <source>
        <dbReference type="EMBL" id="NGY04036.1"/>
    </source>
</evidence>
<accession>A0A6M2BN47</accession>
<sequence length="188" mass="21056">MTSKPDENEAAPEAKTRPPRKRLQFFHARDASPVQDHMPVLGVDAGVMAGLKVLDAANASGDPNHGSRTVLLFREPGDSGMSLTYVWFKSGYILPRHSHDTDCLYYVMAGELQMGAQILRKGDGMFIPAEAGYTYQAGPEGVEVLEFRNATRFSFLFKNNGETHWQRIAEVFRRRGDAWQDEPPPSER</sequence>
<protein>
    <submittedName>
        <fullName evidence="2">Cupin domain-containing protein</fullName>
    </submittedName>
</protein>
<dbReference type="Proteomes" id="UP000472676">
    <property type="component" value="Unassembled WGS sequence"/>
</dbReference>
<keyword evidence="3" id="KW-1185">Reference proteome</keyword>
<dbReference type="InterPro" id="IPR011051">
    <property type="entry name" value="RmlC_Cupin_sf"/>
</dbReference>
<dbReference type="AlphaFoldDB" id="A0A6M2BN47"/>
<evidence type="ECO:0000313" key="3">
    <source>
        <dbReference type="Proteomes" id="UP000472676"/>
    </source>
</evidence>
<reference evidence="2 3" key="1">
    <citation type="journal article" date="2014" name="Int. J. Syst. Evol. Microbiol.">
        <title>Solimonas terrae sp. nov., isolated from soil.</title>
        <authorList>
            <person name="Kim S.J."/>
            <person name="Moon J.Y."/>
            <person name="Weon H.Y."/>
            <person name="Ahn J.H."/>
            <person name="Chen W.M."/>
            <person name="Kwon S.W."/>
        </authorList>
    </citation>
    <scope>NUCLEOTIDE SEQUENCE [LARGE SCALE GENOMIC DNA]</scope>
    <source>
        <strain evidence="2 3">KIS83-12</strain>
    </source>
</reference>
<dbReference type="RefSeq" id="WP_166252509.1">
    <property type="nucleotide sequence ID" value="NZ_JAAMOW010000002.1"/>
</dbReference>
<organism evidence="2 3">
    <name type="scientific">Solimonas terrae</name>
    <dbReference type="NCBI Taxonomy" id="1396819"/>
    <lineage>
        <taxon>Bacteria</taxon>
        <taxon>Pseudomonadati</taxon>
        <taxon>Pseudomonadota</taxon>
        <taxon>Gammaproteobacteria</taxon>
        <taxon>Nevskiales</taxon>
        <taxon>Nevskiaceae</taxon>
        <taxon>Solimonas</taxon>
    </lineage>
</organism>
<comment type="caution">
    <text evidence="2">The sequence shown here is derived from an EMBL/GenBank/DDBJ whole genome shotgun (WGS) entry which is preliminary data.</text>
</comment>